<evidence type="ECO:0000256" key="1">
    <source>
        <dbReference type="ARBA" id="ARBA00006132"/>
    </source>
</evidence>
<keyword evidence="5" id="KW-1133">Transmembrane helix</keyword>
<dbReference type="EMBL" id="JN226762">
    <property type="protein sequence ID" value="AFK92746.1"/>
    <property type="molecule type" value="Genomic_DNA"/>
</dbReference>
<evidence type="ECO:0000313" key="9">
    <source>
        <dbReference type="Proteomes" id="UP000167225"/>
    </source>
</evidence>
<evidence type="ECO:0000256" key="4">
    <source>
        <dbReference type="SAM" id="MobiDB-lite"/>
    </source>
</evidence>
<sequence>MKRRKNCYKFFSFHSTMNTLTSVVLLSLLVVLSQGQIEHEKQSVQWGKNITLVGPNDKPVEWHGPRDQLCKGKQILHPEFNHTCNEQNLTLLFVNNTFQGIYYGIRNDGRGMKQIQLTVVAPPASTRKPLSKPKQVNVQYGHNVTLEGPPGIPIDWLGPTNQLCKGKEILHPEINHTCNVQNLTLLFVNYTHRGAYFGFNKDGTDRHHYEVTILDGFTNAGQTKEESVSDKSKGKTSSKEKKTQKNNSQRNDDVKELDFPSGSNQTLVGPPGSKVDWYTTKNGDFTKLCDGLNGPKNLCNYQNLTLRNVSRQDEGTYFGSNEQSKHYRVTVYTKPRNQTKRIQPYTTKGTTKSTLGNHSFELQLADDQSNQQDQQIPSTTVAIVVGVIAGFITIIIVILCYICCRKRPRSYNHMVDPLLSFSY</sequence>
<feature type="domain" description="Adenovirus E3 region protein CR1" evidence="7">
    <location>
        <begin position="36"/>
        <end position="120"/>
    </location>
</feature>
<evidence type="ECO:0000313" key="8">
    <source>
        <dbReference type="EMBL" id="AFK92746.1"/>
    </source>
</evidence>
<organism evidence="8 9">
    <name type="scientific">Human adenovirus 43</name>
    <dbReference type="NCBI Taxonomy" id="46938"/>
    <lineage>
        <taxon>Viruses</taxon>
        <taxon>Varidnaviria</taxon>
        <taxon>Bamfordvirae</taxon>
        <taxon>Preplasmiviricota</taxon>
        <taxon>Polisuviricotina</taxon>
        <taxon>Pharingeaviricetes</taxon>
        <taxon>Rowavirales</taxon>
        <taxon>Adenoviridae</taxon>
        <taxon>Mastadenovirus</taxon>
        <taxon>Mastadenovirus dominans</taxon>
        <taxon>Human mastadenovirus D</taxon>
    </lineage>
</organism>
<feature type="domain" description="Adenovirus E3 region protein CR1" evidence="7">
    <location>
        <begin position="255"/>
        <end position="333"/>
    </location>
</feature>
<dbReference type="InterPro" id="IPR003470">
    <property type="entry name" value="Adeno_E3_CR2"/>
</dbReference>
<proteinExistence type="inferred from homology"/>
<feature type="compositionally biased region" description="Basic and acidic residues" evidence="4">
    <location>
        <begin position="223"/>
        <end position="243"/>
    </location>
</feature>
<evidence type="ECO:0000256" key="3">
    <source>
        <dbReference type="ARBA" id="ARBA00023180"/>
    </source>
</evidence>
<name>M0QVI9_9ADEN</name>
<evidence type="ECO:0000256" key="5">
    <source>
        <dbReference type="SAM" id="Phobius"/>
    </source>
</evidence>
<reference evidence="8 9" key="1">
    <citation type="journal article" date="2013" name="J. Virol.">
        <title>Homologous recombination in e3 genes of human adenovirus species d.</title>
        <authorList>
            <person name="Singh G."/>
            <person name="Robinson C.M."/>
            <person name="Dehghan S."/>
            <person name="Jones M.S."/>
            <person name="Dyer D.W."/>
            <person name="Seto D."/>
            <person name="Chodosh J."/>
        </authorList>
    </citation>
    <scope>NUCLEOTIDE SEQUENCE [LARGE SCALE GENOMIC DNA]</scope>
</reference>
<keyword evidence="2" id="KW-0244">Early protein</keyword>
<dbReference type="InterPro" id="IPR003471">
    <property type="entry name" value="Adeno_E3_CR1"/>
</dbReference>
<gene>
    <name evidence="8" type="primary">E3</name>
</gene>
<dbReference type="Pfam" id="PF02440">
    <property type="entry name" value="Adeno_E3_CR1"/>
    <property type="match status" value="3"/>
</dbReference>
<keyword evidence="3" id="KW-0325">Glycoprotein</keyword>
<evidence type="ECO:0000256" key="2">
    <source>
        <dbReference type="ARBA" id="ARBA00022518"/>
    </source>
</evidence>
<feature type="transmembrane region" description="Helical" evidence="5">
    <location>
        <begin position="381"/>
        <end position="404"/>
    </location>
</feature>
<keyword evidence="5" id="KW-0472">Membrane</keyword>
<protein>
    <submittedName>
        <fullName evidence="8">CR1-beta</fullName>
    </submittedName>
</protein>
<keyword evidence="5" id="KW-0812">Transmembrane</keyword>
<evidence type="ECO:0000259" key="6">
    <source>
        <dbReference type="Pfam" id="PF02439"/>
    </source>
</evidence>
<accession>M0QVI9</accession>
<evidence type="ECO:0000259" key="7">
    <source>
        <dbReference type="Pfam" id="PF02440"/>
    </source>
</evidence>
<feature type="region of interest" description="Disordered" evidence="4">
    <location>
        <begin position="221"/>
        <end position="275"/>
    </location>
</feature>
<dbReference type="Proteomes" id="UP000167225">
    <property type="component" value="Segment"/>
</dbReference>
<feature type="domain" description="Adenovirus E3 region protein CR1" evidence="7">
    <location>
        <begin position="131"/>
        <end position="215"/>
    </location>
</feature>
<comment type="similarity">
    <text evidence="1">Belongs to the adenoviridae E3_20 family.</text>
</comment>
<dbReference type="Pfam" id="PF02439">
    <property type="entry name" value="Adeno_E3_CR2"/>
    <property type="match status" value="1"/>
</dbReference>
<feature type="domain" description="Adenovirus E3 region protein CR2" evidence="6">
    <location>
        <begin position="376"/>
        <end position="414"/>
    </location>
</feature>